<dbReference type="GeneID" id="33366920"/>
<keyword evidence="7 12" id="KW-1133">Transmembrane helix</keyword>
<keyword evidence="6" id="KW-0375">Hydrogen ion transport</keyword>
<keyword evidence="4" id="KW-0138">CF(0)</keyword>
<dbReference type="NCBIfam" id="TIGR01131">
    <property type="entry name" value="ATP_synt_6_or_A"/>
    <property type="match status" value="1"/>
</dbReference>
<dbReference type="FunFam" id="1.20.120.220:FF:000003">
    <property type="entry name" value="ATP synthase subunit a"/>
    <property type="match status" value="1"/>
</dbReference>
<dbReference type="Gene3D" id="1.20.120.220">
    <property type="entry name" value="ATP synthase, F0 complex, subunit A"/>
    <property type="match status" value="1"/>
</dbReference>
<evidence type="ECO:0000256" key="9">
    <source>
        <dbReference type="ARBA" id="ARBA00023136"/>
    </source>
</evidence>
<evidence type="ECO:0000256" key="7">
    <source>
        <dbReference type="ARBA" id="ARBA00022989"/>
    </source>
</evidence>
<gene>
    <name evidence="13" type="primary">atp6</name>
</gene>
<proteinExistence type="inferred from homology"/>
<protein>
    <recommendedName>
        <fullName evidence="11">ATP synthase subunit a</fullName>
    </recommendedName>
</protein>
<dbReference type="HAMAP" id="MF_01393">
    <property type="entry name" value="ATP_synth_a_bact"/>
    <property type="match status" value="1"/>
</dbReference>
<dbReference type="RefSeq" id="YP_009402817.1">
    <property type="nucleotide sequence ID" value="NC_035351.1"/>
</dbReference>
<dbReference type="InterPro" id="IPR045083">
    <property type="entry name" value="ATP_synth_F0_asu_bact/mt"/>
</dbReference>
<name>A0A1Z1XBJ3_9RHOD</name>
<dbReference type="SUPFAM" id="SSF81336">
    <property type="entry name" value="F1F0 ATP synthase subunit A"/>
    <property type="match status" value="1"/>
</dbReference>
<evidence type="ECO:0000256" key="4">
    <source>
        <dbReference type="ARBA" id="ARBA00022547"/>
    </source>
</evidence>
<dbReference type="InterPro" id="IPR023011">
    <property type="entry name" value="ATP_synth_F0_asu_AS"/>
</dbReference>
<evidence type="ECO:0000256" key="10">
    <source>
        <dbReference type="ARBA" id="ARBA00023310"/>
    </source>
</evidence>
<feature type="transmembrane region" description="Helical" evidence="12">
    <location>
        <begin position="160"/>
        <end position="181"/>
    </location>
</feature>
<feature type="transmembrane region" description="Helical" evidence="12">
    <location>
        <begin position="121"/>
        <end position="140"/>
    </location>
</feature>
<dbReference type="GO" id="GO:0045259">
    <property type="term" value="C:proton-transporting ATP synthase complex"/>
    <property type="evidence" value="ECO:0007669"/>
    <property type="project" value="UniProtKB-KW"/>
</dbReference>
<accession>A0A1Z1XBJ3</accession>
<keyword evidence="5 12" id="KW-0812">Transmembrane</keyword>
<comment type="similarity">
    <text evidence="2">Belongs to the ATPase A chain family.</text>
</comment>
<keyword evidence="8" id="KW-0406">Ion transport</keyword>
<evidence type="ECO:0000256" key="6">
    <source>
        <dbReference type="ARBA" id="ARBA00022781"/>
    </source>
</evidence>
<evidence type="ECO:0000256" key="8">
    <source>
        <dbReference type="ARBA" id="ARBA00023065"/>
    </source>
</evidence>
<evidence type="ECO:0000256" key="1">
    <source>
        <dbReference type="ARBA" id="ARBA00004448"/>
    </source>
</evidence>
<dbReference type="Pfam" id="PF00119">
    <property type="entry name" value="ATP-synt_A"/>
    <property type="match status" value="1"/>
</dbReference>
<keyword evidence="9 12" id="KW-0472">Membrane</keyword>
<keyword evidence="10" id="KW-0066">ATP synthesis</keyword>
<dbReference type="PANTHER" id="PTHR11410:SF0">
    <property type="entry name" value="ATP SYNTHASE SUBUNIT A"/>
    <property type="match status" value="1"/>
</dbReference>
<keyword evidence="3" id="KW-0813">Transport</keyword>
<feature type="transmembrane region" description="Helical" evidence="12">
    <location>
        <begin position="91"/>
        <end position="109"/>
    </location>
</feature>
<feature type="transmembrane region" description="Helical" evidence="12">
    <location>
        <begin position="35"/>
        <end position="56"/>
    </location>
</feature>
<reference evidence="13" key="1">
    <citation type="submission" date="2016-11" db="EMBL/GenBank/DDBJ databases">
        <title>Complete Mitochondrail Genome of Compsopogon caeruleus.</title>
        <authorList>
            <person name="Nan F."/>
            <person name="Xie S."/>
            <person name="Feng J."/>
        </authorList>
    </citation>
    <scope>NUCLEOTIDE SEQUENCE</scope>
</reference>
<dbReference type="EMBL" id="KY083068">
    <property type="protein sequence ID" value="ARX96177.1"/>
    <property type="molecule type" value="Genomic_DNA"/>
</dbReference>
<dbReference type="CDD" id="cd00310">
    <property type="entry name" value="ATP-synt_Fo_a_6"/>
    <property type="match status" value="1"/>
</dbReference>
<keyword evidence="13" id="KW-0496">Mitochondrion</keyword>
<dbReference type="PRINTS" id="PR00123">
    <property type="entry name" value="ATPASEA"/>
</dbReference>
<dbReference type="PROSITE" id="PS00449">
    <property type="entry name" value="ATPASE_A"/>
    <property type="match status" value="1"/>
</dbReference>
<organism evidence="13">
    <name type="scientific">Compsopogon caeruleus</name>
    <dbReference type="NCBI Taxonomy" id="31354"/>
    <lineage>
        <taxon>Eukaryota</taxon>
        <taxon>Rhodophyta</taxon>
        <taxon>Compsopogonophyceae</taxon>
        <taxon>Compsopogonales</taxon>
        <taxon>Compsopogonaceae</taxon>
        <taxon>Compsopogon</taxon>
    </lineage>
</organism>
<evidence type="ECO:0000256" key="2">
    <source>
        <dbReference type="ARBA" id="ARBA00006810"/>
    </source>
</evidence>
<dbReference type="GO" id="GO:0005743">
    <property type="term" value="C:mitochondrial inner membrane"/>
    <property type="evidence" value="ECO:0007669"/>
    <property type="project" value="UniProtKB-SubCell"/>
</dbReference>
<feature type="transmembrane region" description="Helical" evidence="12">
    <location>
        <begin position="220"/>
        <end position="248"/>
    </location>
</feature>
<evidence type="ECO:0000313" key="13">
    <source>
        <dbReference type="EMBL" id="ARX96177.1"/>
    </source>
</evidence>
<evidence type="ECO:0000256" key="5">
    <source>
        <dbReference type="ARBA" id="ARBA00022692"/>
    </source>
</evidence>
<evidence type="ECO:0000256" key="3">
    <source>
        <dbReference type="ARBA" id="ARBA00022448"/>
    </source>
</evidence>
<evidence type="ECO:0000256" key="12">
    <source>
        <dbReference type="SAM" id="Phobius"/>
    </source>
</evidence>
<dbReference type="GO" id="GO:0046933">
    <property type="term" value="F:proton-transporting ATP synthase activity, rotational mechanism"/>
    <property type="evidence" value="ECO:0007669"/>
    <property type="project" value="TreeGrafter"/>
</dbReference>
<dbReference type="InterPro" id="IPR035908">
    <property type="entry name" value="F0_ATP_A_sf"/>
</dbReference>
<dbReference type="InterPro" id="IPR000568">
    <property type="entry name" value="ATP_synth_F0_asu"/>
</dbReference>
<sequence>MLNSPFSILSPLEQFEIVLYLFFDNILGYNILFSNTTLFLVITGMLSIALYTFSFFEKLLIPTRWQYFAEIIYKVSASIVSENLGKKGERYFPLVFVLFIILLISNLIGMIPYTFTVTSHIAFTFGLSLSLFIGINIIGLYQHGFNFLCVFLPKGVPLPIIPLIVAIEIVSYFIKVFTLAIRLFANITSGHTLLKIIASFGWSIAHLSGIYSIFQLVPLLVLFILTGLELGIAVLQAYVFTLLTCIYLNDVLDMH</sequence>
<evidence type="ECO:0000256" key="11">
    <source>
        <dbReference type="RuleBase" id="RU004450"/>
    </source>
</evidence>
<dbReference type="PANTHER" id="PTHR11410">
    <property type="entry name" value="ATP SYNTHASE SUBUNIT A"/>
    <property type="match status" value="1"/>
</dbReference>
<comment type="subcellular location">
    <subcellularLocation>
        <location evidence="1 11">Mitochondrion inner membrane</location>
        <topology evidence="1 11">Multi-pass membrane protein</topology>
    </subcellularLocation>
</comment>
<feature type="transmembrane region" description="Helical" evidence="12">
    <location>
        <begin position="193"/>
        <end position="214"/>
    </location>
</feature>
<geneLocation type="mitochondrion" evidence="13"/>
<dbReference type="AlphaFoldDB" id="A0A1Z1XBJ3"/>
<dbReference type="NCBIfam" id="NF004482">
    <property type="entry name" value="PRK05815.2-4"/>
    <property type="match status" value="1"/>
</dbReference>